<dbReference type="OrthoDB" id="301415at2759"/>
<evidence type="ECO:0000256" key="2">
    <source>
        <dbReference type="ARBA" id="ARBA00022692"/>
    </source>
</evidence>
<dbReference type="InterPro" id="IPR037162">
    <property type="entry name" value="TRPM_tetra_sf"/>
</dbReference>
<dbReference type="PANTHER" id="PTHR13800:SF1">
    <property type="entry name" value="TRANSIENT RECEPTOR POTENTIAL CATION CHANNEL TRPM"/>
    <property type="match status" value="1"/>
</dbReference>
<dbReference type="InterPro" id="IPR057366">
    <property type="entry name" value="TRPM-like"/>
</dbReference>
<feature type="transmembrane region" description="Helical" evidence="6">
    <location>
        <begin position="304"/>
        <end position="326"/>
    </location>
</feature>
<evidence type="ECO:0000256" key="5">
    <source>
        <dbReference type="SAM" id="MobiDB-lite"/>
    </source>
</evidence>
<dbReference type="GO" id="GO:0051262">
    <property type="term" value="P:protein tetramerization"/>
    <property type="evidence" value="ECO:0007669"/>
    <property type="project" value="InterPro"/>
</dbReference>
<feature type="compositionally biased region" description="Polar residues" evidence="5">
    <location>
        <begin position="632"/>
        <end position="644"/>
    </location>
</feature>
<gene>
    <name evidence="9" type="ORF">SPHA_20980</name>
</gene>
<keyword evidence="10" id="KW-1185">Reference proteome</keyword>
<dbReference type="GO" id="GO:0005886">
    <property type="term" value="C:plasma membrane"/>
    <property type="evidence" value="ECO:0007669"/>
    <property type="project" value="TreeGrafter"/>
</dbReference>
<dbReference type="GO" id="GO:0005261">
    <property type="term" value="F:monoatomic cation channel activity"/>
    <property type="evidence" value="ECO:0007669"/>
    <property type="project" value="TreeGrafter"/>
</dbReference>
<dbReference type="EMBL" id="CAHIKZ030000769">
    <property type="protein sequence ID" value="CAE1237860.1"/>
    <property type="molecule type" value="Genomic_DNA"/>
</dbReference>
<feature type="transmembrane region" description="Helical" evidence="6">
    <location>
        <begin position="246"/>
        <end position="266"/>
    </location>
</feature>
<name>A0A812BIM5_ACAPH</name>
<evidence type="ECO:0000256" key="6">
    <source>
        <dbReference type="SAM" id="Phobius"/>
    </source>
</evidence>
<evidence type="ECO:0000259" key="8">
    <source>
        <dbReference type="Pfam" id="PF25508"/>
    </source>
</evidence>
<dbReference type="GO" id="GO:0030001">
    <property type="term" value="P:metal ion transport"/>
    <property type="evidence" value="ECO:0007669"/>
    <property type="project" value="TreeGrafter"/>
</dbReference>
<evidence type="ECO:0000256" key="3">
    <source>
        <dbReference type="ARBA" id="ARBA00022989"/>
    </source>
</evidence>
<keyword evidence="2 6" id="KW-0812">Transmembrane</keyword>
<evidence type="ECO:0000256" key="4">
    <source>
        <dbReference type="ARBA" id="ARBA00023136"/>
    </source>
</evidence>
<feature type="region of interest" description="Disordered" evidence="5">
    <location>
        <begin position="1001"/>
        <end position="1025"/>
    </location>
</feature>
<evidence type="ECO:0000313" key="9">
    <source>
        <dbReference type="EMBL" id="CAE1237860.1"/>
    </source>
</evidence>
<dbReference type="InterPro" id="IPR032415">
    <property type="entry name" value="TRPM_tetra"/>
</dbReference>
<dbReference type="PANTHER" id="PTHR13800">
    <property type="entry name" value="TRANSIENT RECEPTOR POTENTIAL CATION CHANNEL, SUBFAMILY M, MEMBER 6"/>
    <property type="match status" value="1"/>
</dbReference>
<feature type="compositionally biased region" description="Low complexity" evidence="5">
    <location>
        <begin position="1005"/>
        <end position="1020"/>
    </location>
</feature>
<feature type="domain" description="TRPM-like" evidence="8">
    <location>
        <begin position="135"/>
        <end position="221"/>
    </location>
</feature>
<accession>A0A812BIM5</accession>
<feature type="region of interest" description="Disordered" evidence="5">
    <location>
        <begin position="591"/>
        <end position="649"/>
    </location>
</feature>
<organism evidence="9 10">
    <name type="scientific">Acanthosepion pharaonis</name>
    <name type="common">Pharaoh cuttlefish</name>
    <name type="synonym">Sepia pharaonis</name>
    <dbReference type="NCBI Taxonomy" id="158019"/>
    <lineage>
        <taxon>Eukaryota</taxon>
        <taxon>Metazoa</taxon>
        <taxon>Spiralia</taxon>
        <taxon>Lophotrochozoa</taxon>
        <taxon>Mollusca</taxon>
        <taxon>Cephalopoda</taxon>
        <taxon>Coleoidea</taxon>
        <taxon>Decapodiformes</taxon>
        <taxon>Sepiida</taxon>
        <taxon>Sepiina</taxon>
        <taxon>Sepiidae</taxon>
        <taxon>Acanthosepion</taxon>
    </lineage>
</organism>
<feature type="compositionally biased region" description="Polar residues" evidence="5">
    <location>
        <begin position="614"/>
        <end position="624"/>
    </location>
</feature>
<feature type="compositionally biased region" description="Low complexity" evidence="5">
    <location>
        <begin position="768"/>
        <end position="785"/>
    </location>
</feature>
<keyword evidence="4 6" id="KW-0472">Membrane</keyword>
<sequence>MKRNLQPLFKKFFHFKNSFHFIFLLAHSCHEGSLEQAMMDALINDRVDFVRLLLENGVSMRTFLTIPRLEELYNTRQGPTNTLRYLIRDVKKHVPSSYRYTLPDIGLVLQHLMGGGFVSSYLKKSFRQKYNALKKNALLACKLYKAMAHEADQDDLEVDISDELRKYAEEFQKLALELLEHCYKVDDDYTQQLLTYELRNFSDQTCLSLAVAANHREFVAHTCCQMLLNDMWMGGLRMRKNTALKISYMTFLACFTYVVLLKTLHIPRWQEYYVIAYIGTLALEKMRMVIAAEPAQLLMKLRVYMANIWNIWDTCAILFFFLGVGLRFNASTLQASRIIYIVDVVLCFGIVRQAIHFQHENPSWLIARNVVFYPYWMIYGELFAEEIDPCMNPNSECSYGAWVAPALMCIYLLIANILLVNLLIARFNATFIRNNANSREIWKFQRYQLIIVYELRPLLPPPLIILSHVFLTLKFIKRRCQGKRDYFDNGLKLFLSSEDTEKLHDFEEENVEDYFREKEQKFQSSTDERIRLICDRVENMTMRMDDMYVKENAIRISHQAIDFRLSKLEEVATQMGDSLSLIENVLANNPNAVFSDPEPPMDYTSEESLHHTDGSSQAKSATSSQHREHPLISQSSMSNPAKRSSVQDRMRRFTEYSRPSLSNRRSPSFGLKRSWSLRSRSPKFSCTSPLQLKRHSLFQFYEALQRSSPRPGTEPPTAASVAGEVEEEEMSKENRSVSGLRKLQQRRNGNSNLHVDITKPDDVQDVFNSAESSSDTSNSSTISSNRPPVKFSIEPLPEKGVYSTASIESDTRTATLVPGKTMTLDLLKPKDSQFSLVSEASTSGVVGHTPVSPLDTPNSPSHNLHFGSSLYVADKSHSGSPASQMASLFTSLNPEYTTITDEIDTSCLMESPSPSTAAIYFDPEEKYTLNSEEKALKQAEEIEHRRMERVIRNRLRQISLDDSDSISDIAKMVVSDMDVSQDKHAVVDTDDVDDDDIIVINRAGSTNQPSTSTDPSSSTERSMRNIEIKVIRASIDKGTSHESDPQC</sequence>
<dbReference type="Proteomes" id="UP000597762">
    <property type="component" value="Unassembled WGS sequence"/>
</dbReference>
<keyword evidence="3 6" id="KW-1133">Transmembrane helix</keyword>
<feature type="transmembrane region" description="Helical" evidence="6">
    <location>
        <begin position="399"/>
        <end position="424"/>
    </location>
</feature>
<dbReference type="AlphaFoldDB" id="A0A812BIM5"/>
<feature type="transmembrane region" description="Helical" evidence="6">
    <location>
        <begin position="338"/>
        <end position="355"/>
    </location>
</feature>
<feature type="region of interest" description="Disordered" evidence="5">
    <location>
        <begin position="705"/>
        <end position="794"/>
    </location>
</feature>
<feature type="domain" description="TRPM-like" evidence="8">
    <location>
        <begin position="28"/>
        <end position="131"/>
    </location>
</feature>
<reference evidence="9" key="1">
    <citation type="submission" date="2021-01" db="EMBL/GenBank/DDBJ databases">
        <authorList>
            <person name="Li R."/>
            <person name="Bekaert M."/>
        </authorList>
    </citation>
    <scope>NUCLEOTIDE SEQUENCE</scope>
    <source>
        <strain evidence="9">Farmed</strain>
    </source>
</reference>
<comment type="subcellular location">
    <subcellularLocation>
        <location evidence="1">Membrane</location>
        <topology evidence="1">Multi-pass membrane protein</topology>
    </subcellularLocation>
</comment>
<evidence type="ECO:0000259" key="7">
    <source>
        <dbReference type="Pfam" id="PF16519"/>
    </source>
</evidence>
<dbReference type="Gene3D" id="1.20.5.1010">
    <property type="entry name" value="TRPM, tetramerisation domain"/>
    <property type="match status" value="1"/>
</dbReference>
<evidence type="ECO:0000256" key="1">
    <source>
        <dbReference type="ARBA" id="ARBA00004141"/>
    </source>
</evidence>
<protein>
    <submittedName>
        <fullName evidence="9">TRPM3</fullName>
    </submittedName>
</protein>
<feature type="transmembrane region" description="Helical" evidence="6">
    <location>
        <begin position="458"/>
        <end position="476"/>
    </location>
</feature>
<feature type="domain" description="TRPM tetramerisation" evidence="7">
    <location>
        <begin position="527"/>
        <end position="582"/>
    </location>
</feature>
<dbReference type="InterPro" id="IPR050927">
    <property type="entry name" value="TRPM"/>
</dbReference>
<proteinExistence type="predicted"/>
<dbReference type="Pfam" id="PF16519">
    <property type="entry name" value="TRPM_tetra"/>
    <property type="match status" value="1"/>
</dbReference>
<dbReference type="Pfam" id="PF25508">
    <property type="entry name" value="TRPM2"/>
    <property type="match status" value="2"/>
</dbReference>
<comment type="caution">
    <text evidence="9">The sequence shown here is derived from an EMBL/GenBank/DDBJ whole genome shotgun (WGS) entry which is preliminary data.</text>
</comment>
<evidence type="ECO:0000313" key="10">
    <source>
        <dbReference type="Proteomes" id="UP000597762"/>
    </source>
</evidence>